<name>A0A1W1BE09_9ZZZZ</name>
<evidence type="ECO:0008006" key="2">
    <source>
        <dbReference type="Google" id="ProtNLM"/>
    </source>
</evidence>
<dbReference type="EMBL" id="FPHD01000015">
    <property type="protein sequence ID" value="SFV51709.1"/>
    <property type="molecule type" value="Genomic_DNA"/>
</dbReference>
<evidence type="ECO:0000313" key="1">
    <source>
        <dbReference type="EMBL" id="SFV51709.1"/>
    </source>
</evidence>
<organism evidence="1">
    <name type="scientific">hydrothermal vent metagenome</name>
    <dbReference type="NCBI Taxonomy" id="652676"/>
    <lineage>
        <taxon>unclassified sequences</taxon>
        <taxon>metagenomes</taxon>
        <taxon>ecological metagenomes</taxon>
    </lineage>
</organism>
<reference evidence="1" key="1">
    <citation type="submission" date="2016-10" db="EMBL/GenBank/DDBJ databases">
        <authorList>
            <person name="de Groot N.N."/>
        </authorList>
    </citation>
    <scope>NUCLEOTIDE SEQUENCE</scope>
</reference>
<sequence>MKKLVLFPILSALFISTASADFKNDLANVYAEGVNSILFFTSEDIISSGYYTFDDSDTTLNTHFLPFTYQFKSDSDFYNFYANGSVGFSKYKEEHIDFGRGVEDTEKMTTYAVKVGGGVRLNILPDTDMMMGAAYIYSKVNGDYKTSQSLDRNNPDDKAIDDILNSNRTHHTYELSTSIGYHPMINTYQPYFRAGIRHFKTNVDSEYATISDTTSLITKLKTGVITPELTKIYDLPLKLEIYASEIFLAGDMDDVLGCDNFFVLGATFHLASPVEKEWIKEVTLDINMVRGDKFDGFNFGFGLSF</sequence>
<protein>
    <recommendedName>
        <fullName evidence="2">Solitary outer membrane autotransporter beta-barrel domain-containing protein</fullName>
    </recommendedName>
</protein>
<gene>
    <name evidence="1" type="ORF">MNB_SV-8-778</name>
</gene>
<proteinExistence type="predicted"/>
<dbReference type="AlphaFoldDB" id="A0A1W1BE09"/>
<accession>A0A1W1BE09</accession>